<proteinExistence type="predicted"/>
<keyword evidence="2" id="KW-1185">Reference proteome</keyword>
<dbReference type="EMBL" id="MU003501">
    <property type="protein sequence ID" value="KAF2472908.1"/>
    <property type="molecule type" value="Genomic_DNA"/>
</dbReference>
<name>A0ACB6R0V5_9PLEO</name>
<gene>
    <name evidence="1" type="ORF">BDR25DRAFT_353222</name>
</gene>
<accession>A0ACB6R0V5</accession>
<evidence type="ECO:0000313" key="1">
    <source>
        <dbReference type="EMBL" id="KAF2472908.1"/>
    </source>
</evidence>
<protein>
    <submittedName>
        <fullName evidence="1">Uncharacterized protein</fullName>
    </submittedName>
</protein>
<evidence type="ECO:0000313" key="2">
    <source>
        <dbReference type="Proteomes" id="UP000799755"/>
    </source>
</evidence>
<dbReference type="Proteomes" id="UP000799755">
    <property type="component" value="Unassembled WGS sequence"/>
</dbReference>
<reference evidence="1" key="1">
    <citation type="journal article" date="2020" name="Stud. Mycol.">
        <title>101 Dothideomycetes genomes: a test case for predicting lifestyles and emergence of pathogens.</title>
        <authorList>
            <person name="Haridas S."/>
            <person name="Albert R."/>
            <person name="Binder M."/>
            <person name="Bloem J."/>
            <person name="Labutti K."/>
            <person name="Salamov A."/>
            <person name="Andreopoulos B."/>
            <person name="Baker S."/>
            <person name="Barry K."/>
            <person name="Bills G."/>
            <person name="Bluhm B."/>
            <person name="Cannon C."/>
            <person name="Castanera R."/>
            <person name="Culley D."/>
            <person name="Daum C."/>
            <person name="Ezra D."/>
            <person name="Gonzalez J."/>
            <person name="Henrissat B."/>
            <person name="Kuo A."/>
            <person name="Liang C."/>
            <person name="Lipzen A."/>
            <person name="Lutzoni F."/>
            <person name="Magnuson J."/>
            <person name="Mondo S."/>
            <person name="Nolan M."/>
            <person name="Ohm R."/>
            <person name="Pangilinan J."/>
            <person name="Park H.-J."/>
            <person name="Ramirez L."/>
            <person name="Alfaro M."/>
            <person name="Sun H."/>
            <person name="Tritt A."/>
            <person name="Yoshinaga Y."/>
            <person name="Zwiers L.-H."/>
            <person name="Turgeon B."/>
            <person name="Goodwin S."/>
            <person name="Spatafora J."/>
            <person name="Crous P."/>
            <person name="Grigoriev I."/>
        </authorList>
    </citation>
    <scope>NUCLEOTIDE SEQUENCE</scope>
    <source>
        <strain evidence="1">ATCC 200398</strain>
    </source>
</reference>
<comment type="caution">
    <text evidence="1">The sequence shown here is derived from an EMBL/GenBank/DDBJ whole genome shotgun (WGS) entry which is preliminary data.</text>
</comment>
<organism evidence="1 2">
    <name type="scientific">Lindgomyces ingoldianus</name>
    <dbReference type="NCBI Taxonomy" id="673940"/>
    <lineage>
        <taxon>Eukaryota</taxon>
        <taxon>Fungi</taxon>
        <taxon>Dikarya</taxon>
        <taxon>Ascomycota</taxon>
        <taxon>Pezizomycotina</taxon>
        <taxon>Dothideomycetes</taxon>
        <taxon>Pleosporomycetidae</taxon>
        <taxon>Pleosporales</taxon>
        <taxon>Lindgomycetaceae</taxon>
        <taxon>Lindgomyces</taxon>
    </lineage>
</organism>
<sequence>MWLEKFRGISITHCRNPHQLYGMALSDIVPTIMLLPNWSVQKVGIIFSMQGNLSMAYIDLALHVTTHGEEDISEAASSRTHCPLGGTQNHRLACSPNLREWATITVRPFTTLADEHPGLNEMQGVYFGISLASSRVSPHLLVESTSLHHAYIRHDIGLMDYCARAKIRTPVNCGVERTGVARCLGGEESDSQDGMDGSIETMLSKMLARYFEKAILADSFNDRQLTAVTRMWIREVDGNIVLLSIADYCDIETTDKKMGGATTINCYYYYYNITAQPKRLGTGGGGFKPLQVDEVCQLGAVSDCSRPAVDSNSVLRVVCQKFGLSRYKSGRFEFIQSIRISFSNSVTNGRYIDWLSFNCPPRTHTSHLQTKYLVLIPASEIGATRNLKGGYAFGEFVWPWFLPKKSDVNPYTGVIGAIILASIGHSADSEVPQFSHFRNQGQANSDVASSLWGRLSRGSFHVLKGYYTKSNLSENASRVDTDSETEIPELKGLVLVNGLAPMLSRERGTHDIKCTMLLLYAQPTFFPIPNVDLCIVGSLQFQSSFQDYVRTTETRTPKMCAVNKKQSYSFILLKTSQRLYASQ</sequence>